<evidence type="ECO:0000259" key="10">
    <source>
        <dbReference type="Pfam" id="PF02875"/>
    </source>
</evidence>
<organism evidence="12 13">
    <name type="scientific">Meiothermus granaticius NBRC 107808</name>
    <dbReference type="NCBI Taxonomy" id="1227551"/>
    <lineage>
        <taxon>Bacteria</taxon>
        <taxon>Thermotogati</taxon>
        <taxon>Deinococcota</taxon>
        <taxon>Deinococci</taxon>
        <taxon>Thermales</taxon>
        <taxon>Thermaceae</taxon>
        <taxon>Meiothermus</taxon>
    </lineage>
</organism>
<dbReference type="GO" id="GO:0016881">
    <property type="term" value="F:acid-amino acid ligase activity"/>
    <property type="evidence" value="ECO:0007669"/>
    <property type="project" value="UniProtKB-UniRule"/>
</dbReference>
<feature type="domain" description="Mur ligase N-terminal catalytic" evidence="9">
    <location>
        <begin position="18"/>
        <end position="95"/>
    </location>
</feature>
<dbReference type="HAMAP" id="MF_00208">
    <property type="entry name" value="MurE"/>
    <property type="match status" value="1"/>
</dbReference>
<dbReference type="GO" id="GO:0005524">
    <property type="term" value="F:ATP binding"/>
    <property type="evidence" value="ECO:0007669"/>
    <property type="project" value="UniProtKB-UniRule"/>
</dbReference>
<dbReference type="RefSeq" id="WP_119358512.1">
    <property type="nucleotide sequence ID" value="NZ_BJXM01000002.1"/>
</dbReference>
<feature type="binding site" evidence="7">
    <location>
        <position position="26"/>
    </location>
    <ligand>
        <name>UDP-N-acetyl-alpha-D-muramoyl-L-alanyl-D-glutamate</name>
        <dbReference type="ChEBI" id="CHEBI:83900"/>
    </ligand>
</feature>
<dbReference type="SUPFAM" id="SSF53244">
    <property type="entry name" value="MurD-like peptide ligases, peptide-binding domain"/>
    <property type="match status" value="1"/>
</dbReference>
<comment type="similarity">
    <text evidence="1 7">Belongs to the MurCDEF family. MurE subfamily.</text>
</comment>
<evidence type="ECO:0000259" key="9">
    <source>
        <dbReference type="Pfam" id="PF01225"/>
    </source>
</evidence>
<accession>A0A399F2V5</accession>
<keyword evidence="6 7" id="KW-0961">Cell wall biogenesis/degradation</keyword>
<evidence type="ECO:0000256" key="6">
    <source>
        <dbReference type="ARBA" id="ARBA00023316"/>
    </source>
</evidence>
<dbReference type="UniPathway" id="UPA00219"/>
<comment type="function">
    <text evidence="7">Catalyzes the addition of an amino acid to the nucleotide precursor UDP-N-acetylmuramoyl-L-alanyl-D-glutamate (UMAG) in the biosynthesis of bacterial cell-wall peptidoglycan.</text>
</comment>
<evidence type="ECO:0000256" key="7">
    <source>
        <dbReference type="HAMAP-Rule" id="MF_00208"/>
    </source>
</evidence>
<evidence type="ECO:0000256" key="5">
    <source>
        <dbReference type="ARBA" id="ARBA00023306"/>
    </source>
</evidence>
<comment type="subcellular location">
    <subcellularLocation>
        <location evidence="7 8">Cytoplasm</location>
    </subcellularLocation>
</comment>
<keyword evidence="2 7" id="KW-0132">Cell division</keyword>
<evidence type="ECO:0000313" key="12">
    <source>
        <dbReference type="EMBL" id="RIH91034.1"/>
    </source>
</evidence>
<keyword evidence="7" id="KW-0460">Magnesium</keyword>
<comment type="cofactor">
    <cofactor evidence="7">
        <name>Mg(2+)</name>
        <dbReference type="ChEBI" id="CHEBI:18420"/>
    </cofactor>
</comment>
<dbReference type="Gene3D" id="3.40.1390.10">
    <property type="entry name" value="MurE/MurF, N-terminal domain"/>
    <property type="match status" value="1"/>
</dbReference>
<dbReference type="SUPFAM" id="SSF53623">
    <property type="entry name" value="MurD-like peptide ligases, catalytic domain"/>
    <property type="match status" value="1"/>
</dbReference>
<reference evidence="12 13" key="1">
    <citation type="submission" date="2018-08" db="EMBL/GenBank/DDBJ databases">
        <title>Meiothermus granaticius genome AF-68 sequencing project.</title>
        <authorList>
            <person name="Da Costa M.S."/>
            <person name="Albuquerque L."/>
            <person name="Raposo P."/>
            <person name="Froufe H.J.C."/>
            <person name="Barroso C.S."/>
            <person name="Egas C."/>
        </authorList>
    </citation>
    <scope>NUCLEOTIDE SEQUENCE [LARGE SCALE GENOMIC DNA]</scope>
    <source>
        <strain evidence="12 13">AF-68</strain>
    </source>
</reference>
<dbReference type="NCBIfam" id="TIGR01085">
    <property type="entry name" value="murE"/>
    <property type="match status" value="1"/>
</dbReference>
<dbReference type="GO" id="GO:0000287">
    <property type="term" value="F:magnesium ion binding"/>
    <property type="evidence" value="ECO:0007669"/>
    <property type="project" value="UniProtKB-UniRule"/>
</dbReference>
<dbReference type="OrthoDB" id="9800958at2"/>
<dbReference type="Gene3D" id="3.90.190.20">
    <property type="entry name" value="Mur ligase, C-terminal domain"/>
    <property type="match status" value="1"/>
</dbReference>
<keyword evidence="7" id="KW-0547">Nucleotide-binding</keyword>
<dbReference type="AlphaFoldDB" id="A0A399F2V5"/>
<comment type="PTM">
    <text evidence="7">Carboxylation is probably crucial for Mg(2+) binding and, consequently, for the gamma-phosphate positioning of ATP.</text>
</comment>
<dbReference type="InterPro" id="IPR035911">
    <property type="entry name" value="MurE/MurF_N"/>
</dbReference>
<feature type="modified residue" description="N6-carboxylysine" evidence="7">
    <location>
        <position position="221"/>
    </location>
</feature>
<dbReference type="PANTHER" id="PTHR23135:SF4">
    <property type="entry name" value="UDP-N-ACETYLMURAMOYL-L-ALANYL-D-GLUTAMATE--2,6-DIAMINOPIMELATE LIGASE MURE HOMOLOG, CHLOROPLASTIC"/>
    <property type="match status" value="1"/>
</dbReference>
<feature type="domain" description="Mur ligase central" evidence="11">
    <location>
        <begin position="108"/>
        <end position="303"/>
    </location>
</feature>
<dbReference type="PANTHER" id="PTHR23135">
    <property type="entry name" value="MUR LIGASE FAMILY MEMBER"/>
    <property type="match status" value="1"/>
</dbReference>
<dbReference type="GO" id="GO:0009252">
    <property type="term" value="P:peptidoglycan biosynthetic process"/>
    <property type="evidence" value="ECO:0007669"/>
    <property type="project" value="UniProtKB-UniRule"/>
</dbReference>
<dbReference type="InterPro" id="IPR000713">
    <property type="entry name" value="Mur_ligase_N"/>
</dbReference>
<dbReference type="InterPro" id="IPR005761">
    <property type="entry name" value="UDP-N-AcMur-Glu-dNH2Pim_ligase"/>
</dbReference>
<comment type="caution">
    <text evidence="7">Lacks conserved residue(s) required for the propagation of feature annotation.</text>
</comment>
<dbReference type="NCBIfam" id="NF001126">
    <property type="entry name" value="PRK00139.1-4"/>
    <property type="match status" value="1"/>
</dbReference>
<evidence type="ECO:0000256" key="1">
    <source>
        <dbReference type="ARBA" id="ARBA00005898"/>
    </source>
</evidence>
<evidence type="ECO:0000256" key="2">
    <source>
        <dbReference type="ARBA" id="ARBA00022618"/>
    </source>
</evidence>
<keyword evidence="13" id="KW-1185">Reference proteome</keyword>
<evidence type="ECO:0000256" key="4">
    <source>
        <dbReference type="ARBA" id="ARBA00022984"/>
    </source>
</evidence>
<dbReference type="GO" id="GO:0051301">
    <property type="term" value="P:cell division"/>
    <property type="evidence" value="ECO:0007669"/>
    <property type="project" value="UniProtKB-KW"/>
</dbReference>
<keyword evidence="4 7" id="KW-0573">Peptidoglycan synthesis</keyword>
<dbReference type="Gene3D" id="3.40.1190.10">
    <property type="entry name" value="Mur-like, catalytic domain"/>
    <property type="match status" value="1"/>
</dbReference>
<dbReference type="Pfam" id="PF08245">
    <property type="entry name" value="Mur_ligase_M"/>
    <property type="match status" value="1"/>
</dbReference>
<keyword evidence="7" id="KW-0067">ATP-binding</keyword>
<name>A0A399F2V5_9DEIN</name>
<keyword evidence="3 7" id="KW-0133">Cell shape</keyword>
<feature type="binding site" evidence="7">
    <location>
        <begin position="154"/>
        <end position="155"/>
    </location>
    <ligand>
        <name>UDP-N-acetyl-alpha-D-muramoyl-L-alanyl-D-glutamate</name>
        <dbReference type="ChEBI" id="CHEBI:83900"/>
    </ligand>
</feature>
<sequence length="479" mass="51947">MTLTQLFAPFGLSAPGVEVKGVTQDSRLVQPGFVFVAIPGVALPSRPPLDGHDYIAQALGRGAVAVVGNKNLDLPVPYLQVADARAALADLSAAFWGYPAQKLKLVGVTGSKGKTTVTVLLHHLLQSASPPVGRLSTVGVKIGDEELLLPGHFTTPEAPQVQEMLHRFGVAGCQQAVLEVSSHALALERVRGLTYEVGVFTNLYQDHLDLHGSMENYFAEKKKLLERSRFAVVNSDNPWTQTLAGRPQTWTYGAQGDWRLQRLEESGSGLSFEVISPIGSFPVQLPMLGRFNAENALAALAAASRMGLSVAQLQAGLARFPGVPGRMQLVQREPFRVVVDFAHTGASLEAALQTLRPTTQNRLLVVIGAAGNQDPSRRTGIGQVAARLADLAIFTEEDHRTEPLEAILKTMARAHGDPRRYVLVPDRREAIRYALEEARPGDTVLFSGKGHERTLERGTEVLPWNEVEEVLRALETLGR</sequence>
<dbReference type="GO" id="GO:0071555">
    <property type="term" value="P:cell wall organization"/>
    <property type="evidence" value="ECO:0007669"/>
    <property type="project" value="UniProtKB-KW"/>
</dbReference>
<dbReference type="SUPFAM" id="SSF63418">
    <property type="entry name" value="MurE/MurF N-terminal domain"/>
    <property type="match status" value="1"/>
</dbReference>
<dbReference type="Pfam" id="PF01225">
    <property type="entry name" value="Mur_ligase"/>
    <property type="match status" value="1"/>
</dbReference>
<feature type="domain" description="Mur ligase C-terminal" evidence="10">
    <location>
        <begin position="325"/>
        <end position="450"/>
    </location>
</feature>
<comment type="caution">
    <text evidence="12">The sequence shown here is derived from an EMBL/GenBank/DDBJ whole genome shotgun (WGS) entry which is preliminary data.</text>
</comment>
<proteinExistence type="inferred from homology"/>
<keyword evidence="7 12" id="KW-0436">Ligase</keyword>
<dbReference type="EMBL" id="QWLB01000063">
    <property type="protein sequence ID" value="RIH91034.1"/>
    <property type="molecule type" value="Genomic_DNA"/>
</dbReference>
<feature type="binding site" evidence="7">
    <location>
        <position position="181"/>
    </location>
    <ligand>
        <name>UDP-N-acetyl-alpha-D-muramoyl-L-alanyl-D-glutamate</name>
        <dbReference type="ChEBI" id="CHEBI:83900"/>
    </ligand>
</feature>
<evidence type="ECO:0000256" key="8">
    <source>
        <dbReference type="RuleBase" id="RU004135"/>
    </source>
</evidence>
<dbReference type="GO" id="GO:0008360">
    <property type="term" value="P:regulation of cell shape"/>
    <property type="evidence" value="ECO:0007669"/>
    <property type="project" value="UniProtKB-KW"/>
</dbReference>
<dbReference type="InterPro" id="IPR036565">
    <property type="entry name" value="Mur-like_cat_sf"/>
</dbReference>
<evidence type="ECO:0000313" key="13">
    <source>
        <dbReference type="Proteomes" id="UP000266178"/>
    </source>
</evidence>
<dbReference type="EC" id="6.3.2.-" evidence="7"/>
<evidence type="ECO:0000259" key="11">
    <source>
        <dbReference type="Pfam" id="PF08245"/>
    </source>
</evidence>
<protein>
    <recommendedName>
        <fullName evidence="7">UDP-N-acetylmuramyl-tripeptide synthetase</fullName>
        <ecNumber evidence="7">6.3.2.-</ecNumber>
    </recommendedName>
    <alternativeName>
        <fullName evidence="7">UDP-MurNAc-tripeptide synthetase</fullName>
    </alternativeName>
</protein>
<feature type="binding site" evidence="7">
    <location>
        <position position="189"/>
    </location>
    <ligand>
        <name>UDP-N-acetyl-alpha-D-muramoyl-L-alanyl-D-glutamate</name>
        <dbReference type="ChEBI" id="CHEBI:83900"/>
    </ligand>
</feature>
<evidence type="ECO:0000256" key="3">
    <source>
        <dbReference type="ARBA" id="ARBA00022960"/>
    </source>
</evidence>
<keyword evidence="5 7" id="KW-0131">Cell cycle</keyword>
<dbReference type="GO" id="GO:0005737">
    <property type="term" value="C:cytoplasm"/>
    <property type="evidence" value="ECO:0007669"/>
    <property type="project" value="UniProtKB-SubCell"/>
</dbReference>
<dbReference type="Proteomes" id="UP000266178">
    <property type="component" value="Unassembled WGS sequence"/>
</dbReference>
<dbReference type="InterPro" id="IPR013221">
    <property type="entry name" value="Mur_ligase_cen"/>
</dbReference>
<dbReference type="InterPro" id="IPR004101">
    <property type="entry name" value="Mur_ligase_C"/>
</dbReference>
<keyword evidence="7" id="KW-0963">Cytoplasm</keyword>
<dbReference type="Pfam" id="PF02875">
    <property type="entry name" value="Mur_ligase_C"/>
    <property type="match status" value="1"/>
</dbReference>
<dbReference type="InterPro" id="IPR036615">
    <property type="entry name" value="Mur_ligase_C_dom_sf"/>
</dbReference>
<gene>
    <name evidence="7 12" type="primary">murE</name>
    <name evidence="12" type="ORF">Mgrana_03081</name>
</gene>
<comment type="pathway">
    <text evidence="7 8">Cell wall biogenesis; peptidoglycan biosynthesis.</text>
</comment>